<dbReference type="CDD" id="cd01392">
    <property type="entry name" value="HTH_LacI"/>
    <property type="match status" value="1"/>
</dbReference>
<dbReference type="Gene3D" id="3.40.50.2300">
    <property type="match status" value="2"/>
</dbReference>
<keyword evidence="3" id="KW-0804">Transcription</keyword>
<name>A0A974S2V1_PERPY</name>
<evidence type="ECO:0000256" key="2">
    <source>
        <dbReference type="ARBA" id="ARBA00023125"/>
    </source>
</evidence>
<keyword evidence="2 5" id="KW-0238">DNA-binding</keyword>
<dbReference type="InterPro" id="IPR010982">
    <property type="entry name" value="Lambda_DNA-bd_dom_sf"/>
</dbReference>
<feature type="domain" description="HTH lacI-type" evidence="4">
    <location>
        <begin position="2"/>
        <end position="58"/>
    </location>
</feature>
<dbReference type="RefSeq" id="WP_201648106.1">
    <property type="nucleotide sequence ID" value="NZ_CP068053.1"/>
</dbReference>
<dbReference type="PANTHER" id="PTHR30146:SF149">
    <property type="entry name" value="HTH-TYPE TRANSCRIPTIONAL REGULATOR EBGR"/>
    <property type="match status" value="1"/>
</dbReference>
<dbReference type="EMBL" id="CP068053">
    <property type="protein sequence ID" value="QQT01930.1"/>
    <property type="molecule type" value="Genomic_DNA"/>
</dbReference>
<protein>
    <submittedName>
        <fullName evidence="5">LacI family DNA-binding transcriptional regulator</fullName>
    </submittedName>
</protein>
<proteinExistence type="predicted"/>
<gene>
    <name evidence="5" type="ORF">I6J18_08845</name>
</gene>
<keyword evidence="6" id="KW-1185">Reference proteome</keyword>
<dbReference type="Gene3D" id="1.10.260.40">
    <property type="entry name" value="lambda repressor-like DNA-binding domains"/>
    <property type="match status" value="1"/>
</dbReference>
<dbReference type="SUPFAM" id="SSF47413">
    <property type="entry name" value="lambda repressor-like DNA-binding domains"/>
    <property type="match status" value="1"/>
</dbReference>
<dbReference type="InterPro" id="IPR046335">
    <property type="entry name" value="LacI/GalR-like_sensor"/>
</dbReference>
<dbReference type="Pfam" id="PF00356">
    <property type="entry name" value="LacI"/>
    <property type="match status" value="1"/>
</dbReference>
<dbReference type="SUPFAM" id="SSF53822">
    <property type="entry name" value="Periplasmic binding protein-like I"/>
    <property type="match status" value="1"/>
</dbReference>
<accession>A0A974S2V1</accession>
<dbReference type="GO" id="GO:0000976">
    <property type="term" value="F:transcription cis-regulatory region binding"/>
    <property type="evidence" value="ECO:0007669"/>
    <property type="project" value="TreeGrafter"/>
</dbReference>
<dbReference type="PANTHER" id="PTHR30146">
    <property type="entry name" value="LACI-RELATED TRANSCRIPTIONAL REPRESSOR"/>
    <property type="match status" value="1"/>
</dbReference>
<dbReference type="Proteomes" id="UP000595254">
    <property type="component" value="Chromosome"/>
</dbReference>
<keyword evidence="1" id="KW-0805">Transcription regulation</keyword>
<dbReference type="Pfam" id="PF13377">
    <property type="entry name" value="Peripla_BP_3"/>
    <property type="match status" value="1"/>
</dbReference>
<dbReference type="KEGG" id="ppsr:I6J18_08845"/>
<evidence type="ECO:0000259" key="4">
    <source>
        <dbReference type="PROSITE" id="PS50932"/>
    </source>
</evidence>
<dbReference type="AlphaFoldDB" id="A0A974S2V1"/>
<dbReference type="GO" id="GO:0003700">
    <property type="term" value="F:DNA-binding transcription factor activity"/>
    <property type="evidence" value="ECO:0007669"/>
    <property type="project" value="TreeGrafter"/>
</dbReference>
<sequence>MATIKEIAKLTNVSSSTVSRVLNHDETISVQTETRLRILETAKKLGYKTIYERRIEQKRKNIGKDELTVSILLCHSVQEELSDPYFFSIRQGIEEELAKLNINTTTFRLYEGMGNQLPNDLDGLIIVGRINDQTLKTVSNHIDNVVYINHSPDSDRYDAVVIDFEKATKGALQQFINFGYKNIGYIGGTEREHMTNQSVVMEDKRLTTFIKTMKENNKFNSDSIFIGEYTMAEGYNLMKSALQLPSVPEAFFIASDPMAIGALRALQEVNLLVPEDIAIIGFDDIEIAKFASTPLTTVKVHTKEMGRLGVKLLLDRLNGRQIPLTITVPTELIIRQSCGTNP</sequence>
<evidence type="ECO:0000313" key="6">
    <source>
        <dbReference type="Proteomes" id="UP000595254"/>
    </source>
</evidence>
<organism evidence="5 6">
    <name type="scientific">Peribacillus psychrosaccharolyticus</name>
    <name type="common">Bacillus psychrosaccharolyticus</name>
    <dbReference type="NCBI Taxonomy" id="1407"/>
    <lineage>
        <taxon>Bacteria</taxon>
        <taxon>Bacillati</taxon>
        <taxon>Bacillota</taxon>
        <taxon>Bacilli</taxon>
        <taxon>Bacillales</taxon>
        <taxon>Bacillaceae</taxon>
        <taxon>Peribacillus</taxon>
    </lineage>
</organism>
<evidence type="ECO:0000256" key="1">
    <source>
        <dbReference type="ARBA" id="ARBA00023015"/>
    </source>
</evidence>
<reference evidence="5 6" key="1">
    <citation type="submission" date="2021-01" db="EMBL/GenBank/DDBJ databases">
        <title>FDA dAtabase for Regulatory Grade micrObial Sequences (FDA-ARGOS): Supporting development and validation of Infectious Disease Dx tests.</title>
        <authorList>
            <person name="Nelson B."/>
            <person name="Plummer A."/>
            <person name="Tallon L."/>
            <person name="Sadzewicz L."/>
            <person name="Zhao X."/>
            <person name="Boylan J."/>
            <person name="Ott S."/>
            <person name="Bowen H."/>
            <person name="Vavikolanu K."/>
            <person name="Mehta A."/>
            <person name="Aluvathingal J."/>
            <person name="Nadendla S."/>
            <person name="Myers T."/>
            <person name="Yan Y."/>
            <person name="Sichtig H."/>
        </authorList>
    </citation>
    <scope>NUCLEOTIDE SEQUENCE [LARGE SCALE GENOMIC DNA]</scope>
    <source>
        <strain evidence="5 6">FDAARGOS_1161</strain>
    </source>
</reference>
<dbReference type="InterPro" id="IPR000843">
    <property type="entry name" value="HTH_LacI"/>
</dbReference>
<dbReference type="CDD" id="cd01544">
    <property type="entry name" value="PBP1_GalR"/>
    <property type="match status" value="1"/>
</dbReference>
<dbReference type="InterPro" id="IPR028082">
    <property type="entry name" value="Peripla_BP_I"/>
</dbReference>
<dbReference type="SMART" id="SM00354">
    <property type="entry name" value="HTH_LACI"/>
    <property type="match status" value="1"/>
</dbReference>
<evidence type="ECO:0000313" key="5">
    <source>
        <dbReference type="EMBL" id="QQT01930.1"/>
    </source>
</evidence>
<evidence type="ECO:0000256" key="3">
    <source>
        <dbReference type="ARBA" id="ARBA00023163"/>
    </source>
</evidence>
<dbReference type="PROSITE" id="PS00356">
    <property type="entry name" value="HTH_LACI_1"/>
    <property type="match status" value="1"/>
</dbReference>
<dbReference type="PROSITE" id="PS50932">
    <property type="entry name" value="HTH_LACI_2"/>
    <property type="match status" value="1"/>
</dbReference>